<feature type="chain" id="PRO_5043178589" description="Pectinesterase inhibitor domain-containing protein" evidence="4">
    <location>
        <begin position="22"/>
        <end position="343"/>
    </location>
</feature>
<dbReference type="SMART" id="SM00856">
    <property type="entry name" value="PMEI"/>
    <property type="match status" value="2"/>
</dbReference>
<dbReference type="Gramene" id="TraesCS6A03G0772700.1">
    <property type="protein sequence ID" value="TraesCS6A03G0772700.1.CDS1"/>
    <property type="gene ID" value="TraesCS6A03G0772700"/>
</dbReference>
<evidence type="ECO:0000313" key="7">
    <source>
        <dbReference type="Proteomes" id="UP000019116"/>
    </source>
</evidence>
<reference evidence="6" key="2">
    <citation type="submission" date="2018-10" db="UniProtKB">
        <authorList>
            <consortium name="EnsemblPlants"/>
        </authorList>
    </citation>
    <scope>IDENTIFICATION</scope>
</reference>
<comment type="similarity">
    <text evidence="3">Belongs to the PMEI family.</text>
</comment>
<proteinExistence type="inferred from homology"/>
<dbReference type="PANTHER" id="PTHR35357">
    <property type="entry name" value="OS02G0537100 PROTEIN"/>
    <property type="match status" value="1"/>
</dbReference>
<feature type="domain" description="Pectinesterase inhibitor" evidence="5">
    <location>
        <begin position="191"/>
        <end position="340"/>
    </location>
</feature>
<dbReference type="EnsemblPlants" id="TraesCS6A02G293100.1">
    <property type="protein sequence ID" value="TraesCS6A02G293100.1.cds1"/>
    <property type="gene ID" value="TraesCS6A02G293100"/>
</dbReference>
<dbReference type="Gramene" id="TraesNOR6A03G03406210.1">
    <property type="protein sequence ID" value="TraesNOR6A03G03406210.1.CDS1"/>
    <property type="gene ID" value="TraesNOR6A03G03406210"/>
</dbReference>
<accession>A0A3B6NUF6</accession>
<keyword evidence="7" id="KW-1185">Reference proteome</keyword>
<dbReference type="Gramene" id="TraesSTA6A03G03363310.1">
    <property type="protein sequence ID" value="TraesSTA6A03G03363310.1.CDS1"/>
    <property type="gene ID" value="TraesSTA6A03G03363310"/>
</dbReference>
<dbReference type="Gene3D" id="1.20.140.40">
    <property type="entry name" value="Invertase/pectin methylesterase inhibitor family protein"/>
    <property type="match status" value="2"/>
</dbReference>
<organism evidence="6">
    <name type="scientific">Triticum aestivum</name>
    <name type="common">Wheat</name>
    <dbReference type="NCBI Taxonomy" id="4565"/>
    <lineage>
        <taxon>Eukaryota</taxon>
        <taxon>Viridiplantae</taxon>
        <taxon>Streptophyta</taxon>
        <taxon>Embryophyta</taxon>
        <taxon>Tracheophyta</taxon>
        <taxon>Spermatophyta</taxon>
        <taxon>Magnoliopsida</taxon>
        <taxon>Liliopsida</taxon>
        <taxon>Poales</taxon>
        <taxon>Poaceae</taxon>
        <taxon>BOP clade</taxon>
        <taxon>Pooideae</taxon>
        <taxon>Triticodae</taxon>
        <taxon>Triticeae</taxon>
        <taxon>Triticinae</taxon>
        <taxon>Triticum</taxon>
    </lineage>
</organism>
<dbReference type="GO" id="GO:0009827">
    <property type="term" value="P:plant-type cell wall modification"/>
    <property type="evidence" value="ECO:0000318"/>
    <property type="project" value="GO_Central"/>
</dbReference>
<name>A0A3B6NUF6_WHEAT</name>
<dbReference type="InterPro" id="IPR006501">
    <property type="entry name" value="Pectinesterase_inhib_dom"/>
</dbReference>
<evidence type="ECO:0000256" key="1">
    <source>
        <dbReference type="ARBA" id="ARBA00022729"/>
    </source>
</evidence>
<dbReference type="SUPFAM" id="SSF101148">
    <property type="entry name" value="Plant invertase/pectin methylesterase inhibitor"/>
    <property type="match status" value="2"/>
</dbReference>
<dbReference type="Gramene" id="TraesCS6A02G293100.1">
    <property type="protein sequence ID" value="TraesCS6A02G293100.1.cds1"/>
    <property type="gene ID" value="TraesCS6A02G293100"/>
</dbReference>
<keyword evidence="2" id="KW-1015">Disulfide bond</keyword>
<dbReference type="Gramene" id="TraesMAC6A03G03372660.1">
    <property type="protein sequence ID" value="TraesMAC6A03G03372660.1.CDS1"/>
    <property type="gene ID" value="TraesMAC6A03G03372660"/>
</dbReference>
<sequence>MQPLAGILAAVLTSAAAMAAGASPVAINGTCSLVTADAYPGYDYCMIVLSSEPSAASDARGLAVLAANATAHNITHTIGLIDNLLDSLTECSELYGRQMADKVASALGYLMAGRDPSEAVSKLIDAYGLGPLNCFIVLSERWGFSREPLAQENSANMALALFAREIAMLIPKSSRSSNGSDQHLAGARAWQPAAIINATCSTLLYDKYPGYDYCFSVLSSDPVAAASARDTRDLAIVATNATARNITSTVKLIQGLLSDLAECKLSYGDRMGKTMDSALSDLIAGRSPVGAAIKLADASRDAIECDVVMSRRRGATKNVLYQQNTENFVSAHFASNVAMYSGH</sequence>
<keyword evidence="1 4" id="KW-0732">Signal</keyword>
<dbReference type="PANTHER" id="PTHR35357:SF24">
    <property type="entry name" value="OS04G0587200 PROTEIN"/>
    <property type="match status" value="1"/>
</dbReference>
<dbReference type="OrthoDB" id="679957at2759"/>
<dbReference type="Gramene" id="TraesLAC6A03G03329410.1">
    <property type="protein sequence ID" value="TraesLAC6A03G03329410.1.CDS1"/>
    <property type="gene ID" value="TraesLAC6A03G03329410"/>
</dbReference>
<dbReference type="Gramene" id="TraesCAD_scaffold_088858_01G000100.1">
    <property type="protein sequence ID" value="TraesCAD_scaffold_088858_01G000100.1"/>
    <property type="gene ID" value="TraesCAD_scaffold_088858_01G000100"/>
</dbReference>
<reference evidence="6" key="1">
    <citation type="submission" date="2018-08" db="EMBL/GenBank/DDBJ databases">
        <authorList>
            <person name="Rossello M."/>
        </authorList>
    </citation>
    <scope>NUCLEOTIDE SEQUENCE [LARGE SCALE GENOMIC DNA]</scope>
    <source>
        <strain evidence="6">cv. Chinese Spring</strain>
    </source>
</reference>
<evidence type="ECO:0000256" key="4">
    <source>
        <dbReference type="SAM" id="SignalP"/>
    </source>
</evidence>
<protein>
    <recommendedName>
        <fullName evidence="5">Pectinesterase inhibitor domain-containing protein</fullName>
    </recommendedName>
</protein>
<evidence type="ECO:0000313" key="6">
    <source>
        <dbReference type="EnsemblPlants" id="TraesCS6A02G293100.1.cds1"/>
    </source>
</evidence>
<evidence type="ECO:0000259" key="5">
    <source>
        <dbReference type="SMART" id="SM00856"/>
    </source>
</evidence>
<dbReference type="GO" id="GO:0009505">
    <property type="term" value="C:plant-type cell wall"/>
    <property type="evidence" value="ECO:0000318"/>
    <property type="project" value="GO_Central"/>
</dbReference>
<feature type="domain" description="Pectinesterase inhibitor" evidence="5">
    <location>
        <begin position="22"/>
        <end position="161"/>
    </location>
</feature>
<dbReference type="Gramene" id="TraesPARA_EIv1.0_1962430.1">
    <property type="protein sequence ID" value="TraesPARA_EIv1.0_1962430.1.CDS1"/>
    <property type="gene ID" value="TraesPARA_EIv1.0_1962430"/>
</dbReference>
<feature type="signal peptide" evidence="4">
    <location>
        <begin position="1"/>
        <end position="21"/>
    </location>
</feature>
<dbReference type="Proteomes" id="UP000019116">
    <property type="component" value="Chromosome 6A"/>
</dbReference>
<dbReference type="AlphaFoldDB" id="A0A3B6NUF6"/>
<evidence type="ECO:0000256" key="3">
    <source>
        <dbReference type="ARBA" id="ARBA00038471"/>
    </source>
</evidence>
<dbReference type="InterPro" id="IPR035513">
    <property type="entry name" value="Invertase/methylesterase_inhib"/>
</dbReference>
<evidence type="ECO:0000256" key="2">
    <source>
        <dbReference type="ARBA" id="ARBA00023157"/>
    </source>
</evidence>
<dbReference type="OMA" id="ECKLSYG"/>
<dbReference type="GO" id="GO:0004857">
    <property type="term" value="F:enzyme inhibitor activity"/>
    <property type="evidence" value="ECO:0000318"/>
    <property type="project" value="GO_Central"/>
</dbReference>
<dbReference type="Pfam" id="PF04043">
    <property type="entry name" value="PMEI"/>
    <property type="match status" value="2"/>
</dbReference>
<dbReference type="Gramene" id="TraesCLE_scaffold_072797_01G000100.1">
    <property type="protein sequence ID" value="TraesCLE_scaffold_072797_01G000100.1"/>
    <property type="gene ID" value="TraesCLE_scaffold_072797_01G000100"/>
</dbReference>